<dbReference type="GeneID" id="102800837"/>
<feature type="domain" description="NB-ARC" evidence="3">
    <location>
        <begin position="594"/>
        <end position="752"/>
    </location>
</feature>
<dbReference type="Proteomes" id="UP000694865">
    <property type="component" value="Unplaced"/>
</dbReference>
<feature type="region of interest" description="Disordered" evidence="2">
    <location>
        <begin position="1"/>
        <end position="79"/>
    </location>
</feature>
<protein>
    <submittedName>
        <fullName evidence="5">Uncharacterized protein LOC102800837</fullName>
    </submittedName>
</protein>
<evidence type="ECO:0000313" key="4">
    <source>
        <dbReference type="Proteomes" id="UP000694865"/>
    </source>
</evidence>
<feature type="coiled-coil region" evidence="1">
    <location>
        <begin position="185"/>
        <end position="241"/>
    </location>
</feature>
<organism evidence="4 5">
    <name type="scientific">Saccoglossus kowalevskii</name>
    <name type="common">Acorn worm</name>
    <dbReference type="NCBI Taxonomy" id="10224"/>
    <lineage>
        <taxon>Eukaryota</taxon>
        <taxon>Metazoa</taxon>
        <taxon>Hemichordata</taxon>
        <taxon>Enteropneusta</taxon>
        <taxon>Harrimaniidae</taxon>
        <taxon>Saccoglossus</taxon>
    </lineage>
</organism>
<dbReference type="PANTHER" id="PTHR47691">
    <property type="entry name" value="REGULATOR-RELATED"/>
    <property type="match status" value="1"/>
</dbReference>
<evidence type="ECO:0000256" key="1">
    <source>
        <dbReference type="SAM" id="Coils"/>
    </source>
</evidence>
<sequence>MQSTKNKQNLNVLEKEECKDVKKNDTKRAESEDKNPEEKESIVMPGKVKDEKDKVMEKQTSSEKDSIVLKSEESELSNSSFKHISEEKLSVIEHLKDNHVAIEKLHDVFKKHDARVDTMDEKIEVHAKKLYEIVNAYSTKHEKQCQQMYEKIKQMIEKTTKQHQQEVSRKFTLEHDTIQKVLSANEKSTQQCSEQEEDIRKRQNQLADKIDSIDAKFSKSIDGMQNKLEAMEMNLNKVLKLLTHMNTSKTIQHEEGTQTSSSHQPLPAPGTPMQVTADDTQRPIGTTIILTLGSITEVQPGSQINLASESEVRSREEYEELKLREHPRPHKAVRIILDCDVHISSQLLKSLHRHEELNSEKYNQLKTILHTTKIKIDYGCVILQPYPKTTVDANNLLLDLKNSKTASKLRELLLTDEVLGDVREPTLDVVIVEQDFVDVIDELEIGKGQRRENTVRLVLDGTDEESLDTLSEHFEQLTTEQLTSQLGCKITDIRKGCILLDLEIESEEQAQELLKKLKSGELLKILKNIAEPVIGDTDKLKVEYFEEDFQQVITEIDSRSELGASTSLITGLAPPPVDPFIGRDVLLENIHKSYKRCKQDIVEDVSKDNLVLTGADGSGKTQIAINYVHRYHMEYPAGRYWINASTLTSLDHGFHYMFKHLDLKLNSPTEESTHIAREMKKKVLEWLDCNPGWLIILDDITDYELIKHYFPTFPSKGHIIITSRSSGFHGDTSQHYDEIAVPRLSNAASQKLMLCTQGVTPVDVFITIREMQEYDKKNYKSFCRIVDSLKGQPLALSITGSLIKSKKQSYLEYEESEKQSILVTDHKAHGVSIDEVVEDVKGQKNHKTGDALEVNTPNNEMQLISEWKLNNVWPSKLESIGRLKPAALSVLQFSSFMSDVISVDIVKRGLLLLKTNNTTKLQLEPKEELVEEVLGILQYHNLALLSRNVEHSSFSIPKAVQLQVRGTLKMNFCDYMRALNMATLVLTKAYLEEYEPVLQLLSPEEENLVLHVTELQTHFTYSLIKKVQQDDVKFEDPVRLLDSIGYYLRVIKQRPRSALPVCETSFRISQMMLSPLSDEDSRKKLSDAYYTIANVYISLGKISKSLQYQDKGKKLLENSSDNNDDVLPKIAMGDFQVQKCEDQTTLKDNDKEHEISNDDVLPKIAIDDFQALKCKVQAPLKDNDTQHTININVPSKLYKHKDITRLWIIINSPYSGISLNHENTLGTSKPLISKVVPDNVFESVACIYSLQPTVKIKTPHQLLRTIKKSGDPILIQYNSIIV</sequence>
<dbReference type="Gene3D" id="3.40.50.300">
    <property type="entry name" value="P-loop containing nucleotide triphosphate hydrolases"/>
    <property type="match status" value="1"/>
</dbReference>
<dbReference type="Pfam" id="PF00931">
    <property type="entry name" value="NB-ARC"/>
    <property type="match status" value="1"/>
</dbReference>
<dbReference type="InterPro" id="IPR027417">
    <property type="entry name" value="P-loop_NTPase"/>
</dbReference>
<dbReference type="RefSeq" id="XP_006825575.1">
    <property type="nucleotide sequence ID" value="XM_006825512.1"/>
</dbReference>
<reference evidence="5" key="1">
    <citation type="submission" date="2025-08" db="UniProtKB">
        <authorList>
            <consortium name="RefSeq"/>
        </authorList>
    </citation>
    <scope>IDENTIFICATION</scope>
    <source>
        <tissue evidence="5">Testes</tissue>
    </source>
</reference>
<feature type="compositionally biased region" description="Polar residues" evidence="2">
    <location>
        <begin position="1"/>
        <end position="11"/>
    </location>
</feature>
<gene>
    <name evidence="5" type="primary">LOC102800837</name>
</gene>
<keyword evidence="1" id="KW-0175">Coiled coil</keyword>
<feature type="compositionally biased region" description="Basic and acidic residues" evidence="2">
    <location>
        <begin position="13"/>
        <end position="73"/>
    </location>
</feature>
<keyword evidence="4" id="KW-1185">Reference proteome</keyword>
<evidence type="ECO:0000256" key="2">
    <source>
        <dbReference type="SAM" id="MobiDB-lite"/>
    </source>
</evidence>
<evidence type="ECO:0000259" key="3">
    <source>
        <dbReference type="Pfam" id="PF00931"/>
    </source>
</evidence>
<evidence type="ECO:0000313" key="5">
    <source>
        <dbReference type="RefSeq" id="XP_006825575.1"/>
    </source>
</evidence>
<proteinExistence type="predicted"/>
<dbReference type="PANTHER" id="PTHR47691:SF3">
    <property type="entry name" value="HTH-TYPE TRANSCRIPTIONAL REGULATOR RV0890C-RELATED"/>
    <property type="match status" value="1"/>
</dbReference>
<dbReference type="SUPFAM" id="SSF52540">
    <property type="entry name" value="P-loop containing nucleoside triphosphate hydrolases"/>
    <property type="match status" value="1"/>
</dbReference>
<name>A0ABM0MZY4_SACKO</name>
<dbReference type="InterPro" id="IPR002182">
    <property type="entry name" value="NB-ARC"/>
</dbReference>
<accession>A0ABM0MZY4</accession>